<dbReference type="Proteomes" id="UP001597327">
    <property type="component" value="Unassembled WGS sequence"/>
</dbReference>
<evidence type="ECO:0000313" key="2">
    <source>
        <dbReference type="Proteomes" id="UP001597327"/>
    </source>
</evidence>
<dbReference type="RefSeq" id="WP_149894294.1">
    <property type="nucleotide sequence ID" value="NZ_JBHUFA010000001.1"/>
</dbReference>
<protein>
    <submittedName>
        <fullName evidence="1">Uncharacterized protein</fullName>
    </submittedName>
</protein>
<name>A0ABW4JQQ0_9HYPH</name>
<evidence type="ECO:0000313" key="1">
    <source>
        <dbReference type="EMBL" id="MFD1693926.1"/>
    </source>
</evidence>
<keyword evidence="2" id="KW-1185">Reference proteome</keyword>
<gene>
    <name evidence="1" type="ORF">ACFSC7_00200</name>
</gene>
<proteinExistence type="predicted"/>
<dbReference type="EMBL" id="JBHUFA010000001">
    <property type="protein sequence ID" value="MFD1693926.1"/>
    <property type="molecule type" value="Genomic_DNA"/>
</dbReference>
<sequence>MTNKTINDRINDGLFAVELMTISSEGYSAVKASLNYVRVQNIHKMADRVSAVQEALQKGEYDWVQSTIGPSTMSAKLVTVASTASKASVFMSIADGIYDVEIKHALHGDWELTGYRIAAVAADFGIGGAVGSVGYALGSGVAFATGVAAAPLAIGGALVAGAAYTIYNYTYEEYAVRELV</sequence>
<comment type="caution">
    <text evidence="1">The sequence shown here is derived from an EMBL/GenBank/DDBJ whole genome shotgun (WGS) entry which is preliminary data.</text>
</comment>
<organism evidence="1 2">
    <name type="scientific">Roseibium aestuarii</name>
    <dbReference type="NCBI Taxonomy" id="2600299"/>
    <lineage>
        <taxon>Bacteria</taxon>
        <taxon>Pseudomonadati</taxon>
        <taxon>Pseudomonadota</taxon>
        <taxon>Alphaproteobacteria</taxon>
        <taxon>Hyphomicrobiales</taxon>
        <taxon>Stappiaceae</taxon>
        <taxon>Roseibium</taxon>
    </lineage>
</organism>
<accession>A0ABW4JQQ0</accession>
<reference evidence="2" key="1">
    <citation type="journal article" date="2019" name="Int. J. Syst. Evol. Microbiol.">
        <title>The Global Catalogue of Microorganisms (GCM) 10K type strain sequencing project: providing services to taxonomists for standard genome sequencing and annotation.</title>
        <authorList>
            <consortium name="The Broad Institute Genomics Platform"/>
            <consortium name="The Broad Institute Genome Sequencing Center for Infectious Disease"/>
            <person name="Wu L."/>
            <person name="Ma J."/>
        </authorList>
    </citation>
    <scope>NUCLEOTIDE SEQUENCE [LARGE SCALE GENOMIC DNA]</scope>
    <source>
        <strain evidence="2">JCM 3369</strain>
    </source>
</reference>